<gene>
    <name evidence="2" type="ORF">LZZ85_13840</name>
</gene>
<keyword evidence="3" id="KW-1185">Reference proteome</keyword>
<protein>
    <recommendedName>
        <fullName evidence="4">DUF4258 domain-containing protein</fullName>
    </recommendedName>
</protein>
<dbReference type="Proteomes" id="UP001165367">
    <property type="component" value="Unassembled WGS sequence"/>
</dbReference>
<keyword evidence="1" id="KW-0812">Transmembrane</keyword>
<dbReference type="EMBL" id="JAKLTR010000008">
    <property type="protein sequence ID" value="MCG2615377.1"/>
    <property type="molecule type" value="Genomic_DNA"/>
</dbReference>
<keyword evidence="1" id="KW-1133">Transmembrane helix</keyword>
<accession>A0ABS9KSW2</accession>
<comment type="caution">
    <text evidence="2">The sequence shown here is derived from an EMBL/GenBank/DDBJ whole genome shotgun (WGS) entry which is preliminary data.</text>
</comment>
<evidence type="ECO:0000313" key="3">
    <source>
        <dbReference type="Proteomes" id="UP001165367"/>
    </source>
</evidence>
<keyword evidence="1" id="KW-0472">Membrane</keyword>
<reference evidence="2" key="1">
    <citation type="submission" date="2022-01" db="EMBL/GenBank/DDBJ databases">
        <authorList>
            <person name="Jo J.-H."/>
            <person name="Im W.-T."/>
        </authorList>
    </citation>
    <scope>NUCLEOTIDE SEQUENCE</scope>
    <source>
        <strain evidence="2">NA20</strain>
    </source>
</reference>
<evidence type="ECO:0000256" key="1">
    <source>
        <dbReference type="SAM" id="Phobius"/>
    </source>
</evidence>
<proteinExistence type="predicted"/>
<dbReference type="RefSeq" id="WP_237872676.1">
    <property type="nucleotide sequence ID" value="NZ_JAKLTR010000008.1"/>
</dbReference>
<evidence type="ECO:0000313" key="2">
    <source>
        <dbReference type="EMBL" id="MCG2615377.1"/>
    </source>
</evidence>
<evidence type="ECO:0008006" key="4">
    <source>
        <dbReference type="Google" id="ProtNLM"/>
    </source>
</evidence>
<sequence length="159" mass="18867">MNIILVLLLPFGYFIYLLIRILLQKKRDRKRKQELARVYNSFVLRERMMIDHSEVIGDMVIALNRNGRELLVIDHGDQPKKTHRIRLSTVTDCLIKERREKRGSLDKIELLLLIRSEATPLKICFRPADDSLMEEQSVLKTARRWKNLVDVHRYVMKSV</sequence>
<organism evidence="2 3">
    <name type="scientific">Terrimonas ginsenosidimutans</name>
    <dbReference type="NCBI Taxonomy" id="2908004"/>
    <lineage>
        <taxon>Bacteria</taxon>
        <taxon>Pseudomonadati</taxon>
        <taxon>Bacteroidota</taxon>
        <taxon>Chitinophagia</taxon>
        <taxon>Chitinophagales</taxon>
        <taxon>Chitinophagaceae</taxon>
        <taxon>Terrimonas</taxon>
    </lineage>
</organism>
<name>A0ABS9KSW2_9BACT</name>
<feature type="transmembrane region" description="Helical" evidence="1">
    <location>
        <begin position="6"/>
        <end position="23"/>
    </location>
</feature>